<evidence type="ECO:0000256" key="1">
    <source>
        <dbReference type="SAM" id="Phobius"/>
    </source>
</evidence>
<evidence type="ECO:0000313" key="2">
    <source>
        <dbReference type="EMBL" id="TWJ02590.1"/>
    </source>
</evidence>
<organism evidence="2 3">
    <name type="scientific">Mucilaginibacter frigoritolerans</name>
    <dbReference type="NCBI Taxonomy" id="652788"/>
    <lineage>
        <taxon>Bacteria</taxon>
        <taxon>Pseudomonadati</taxon>
        <taxon>Bacteroidota</taxon>
        <taxon>Sphingobacteriia</taxon>
        <taxon>Sphingobacteriales</taxon>
        <taxon>Sphingobacteriaceae</taxon>
        <taxon>Mucilaginibacter</taxon>
    </lineage>
</organism>
<evidence type="ECO:0000313" key="3">
    <source>
        <dbReference type="Proteomes" id="UP000317010"/>
    </source>
</evidence>
<keyword evidence="3" id="KW-1185">Reference proteome</keyword>
<keyword evidence="1" id="KW-0472">Membrane</keyword>
<sequence>MKSDMENRDWLNDYEALKKVNPVNPFQVPADYFDSLAERIMSYKNLAELKQEGSTGGFAVPENYFTHLEDNIQSRINIEAALNTQESGFTIPEGYFDELTNNIQSRINIEEALNTQETGFAVPEGYFDELSSNIQSRIFIEEALNSDNEAFAVPEGYFDELAGNIQSRIFIEETLAEQDEVFAVPEGYFDALHESITAKTIGAETETVVTAKNEKPIKGIVRKLVFSTAFKYATAACFAVAIGGGILINLLSSPDNAHQKTFLHKQLSNISADDIKSYLQLDVDAGDTQQTVNSEDVKVDDKSLKDALKEELDSVQ</sequence>
<accession>A0A562U9S0</accession>
<dbReference type="AlphaFoldDB" id="A0A562U9S0"/>
<proteinExistence type="predicted"/>
<name>A0A562U9S0_9SPHI</name>
<dbReference type="EMBL" id="VLLI01000003">
    <property type="protein sequence ID" value="TWJ02590.1"/>
    <property type="molecule type" value="Genomic_DNA"/>
</dbReference>
<protein>
    <submittedName>
        <fullName evidence="2">Uncharacterized protein</fullName>
    </submittedName>
</protein>
<reference evidence="2 3" key="1">
    <citation type="submission" date="2019-07" db="EMBL/GenBank/DDBJ databases">
        <title>Genomic Encyclopedia of Archaeal and Bacterial Type Strains, Phase II (KMG-II): from individual species to whole genera.</title>
        <authorList>
            <person name="Goeker M."/>
        </authorList>
    </citation>
    <scope>NUCLEOTIDE SEQUENCE [LARGE SCALE GENOMIC DNA]</scope>
    <source>
        <strain evidence="2 3">ATCC BAA-1854</strain>
    </source>
</reference>
<keyword evidence="1" id="KW-1133">Transmembrane helix</keyword>
<gene>
    <name evidence="2" type="ORF">JN11_01563</name>
</gene>
<comment type="caution">
    <text evidence="2">The sequence shown here is derived from an EMBL/GenBank/DDBJ whole genome shotgun (WGS) entry which is preliminary data.</text>
</comment>
<feature type="transmembrane region" description="Helical" evidence="1">
    <location>
        <begin position="232"/>
        <end position="251"/>
    </location>
</feature>
<keyword evidence="1" id="KW-0812">Transmembrane</keyword>
<dbReference type="Proteomes" id="UP000317010">
    <property type="component" value="Unassembled WGS sequence"/>
</dbReference>